<proteinExistence type="predicted"/>
<sequence length="206" mass="22199">MKVLLINGSPKKAGCTFTALNEVAKSLNEEGIETEIFQVGAKPIAGCIGCGSCRKTGKCVFNDVVNECMPKAKEADAIIVGSPVHYASASGAITSFMDRLFYSSGGALQYKLGAVVASARRAGTTATLDQLTKHFTISNMPVISSCYWNMVHGNTPEEVCKDLEGMQIMKTLGKNMAWMLKCIEAGKKAGVQMPVREDKIFTNFIR</sequence>
<organism evidence="4">
    <name type="scientific">Intestinibacter bartlettii</name>
    <dbReference type="NCBI Taxonomy" id="261299"/>
    <lineage>
        <taxon>Bacteria</taxon>
        <taxon>Bacillati</taxon>
        <taxon>Bacillota</taxon>
        <taxon>Clostridia</taxon>
        <taxon>Peptostreptococcales</taxon>
        <taxon>Peptostreptococcaceae</taxon>
        <taxon>Intestinibacter</taxon>
    </lineage>
</organism>
<dbReference type="InterPro" id="IPR005025">
    <property type="entry name" value="FMN_Rdtase-like_dom"/>
</dbReference>
<dbReference type="InterPro" id="IPR051796">
    <property type="entry name" value="ISF_SsuE-like"/>
</dbReference>
<keyword evidence="4" id="KW-0560">Oxidoreductase</keyword>
<reference evidence="4" key="1">
    <citation type="submission" date="2019-11" db="EMBL/GenBank/DDBJ databases">
        <authorList>
            <person name="Feng L."/>
        </authorList>
    </citation>
    <scope>NUCLEOTIDE SEQUENCE</scope>
    <source>
        <strain evidence="4">IbartlettiiLFYP30</strain>
    </source>
</reference>
<dbReference type="Gene3D" id="3.40.50.360">
    <property type="match status" value="1"/>
</dbReference>
<feature type="domain" description="NADPH-dependent FMN reductase-like" evidence="3">
    <location>
        <begin position="1"/>
        <end position="153"/>
    </location>
</feature>
<accession>A0A6N3A2C7</accession>
<dbReference type="InterPro" id="IPR029039">
    <property type="entry name" value="Flavoprotein-like_sf"/>
</dbReference>
<dbReference type="AlphaFoldDB" id="A0A6N3A2C7"/>
<dbReference type="SUPFAM" id="SSF52218">
    <property type="entry name" value="Flavoproteins"/>
    <property type="match status" value="1"/>
</dbReference>
<dbReference type="PANTHER" id="PTHR43278">
    <property type="entry name" value="NAD(P)H-DEPENDENT FMN-CONTAINING OXIDOREDUCTASE YWQN-RELATED"/>
    <property type="match status" value="1"/>
</dbReference>
<keyword evidence="1" id="KW-0285">Flavoprotein</keyword>
<dbReference type="EC" id="1.3.99.24" evidence="4"/>
<protein>
    <submittedName>
        <fullName evidence="4">2-amino-4-deoxychorismate dehydrogenase</fullName>
        <ecNumber evidence="4">1.3.99.24</ecNumber>
    </submittedName>
</protein>
<evidence type="ECO:0000259" key="3">
    <source>
        <dbReference type="Pfam" id="PF03358"/>
    </source>
</evidence>
<name>A0A6N3A2C7_9FIRM</name>
<evidence type="ECO:0000256" key="2">
    <source>
        <dbReference type="ARBA" id="ARBA00022643"/>
    </source>
</evidence>
<dbReference type="RefSeq" id="WP_024038278.1">
    <property type="nucleotide sequence ID" value="NZ_CACRUE010000015.1"/>
</dbReference>
<evidence type="ECO:0000313" key="4">
    <source>
        <dbReference type="EMBL" id="VYT86124.1"/>
    </source>
</evidence>
<dbReference type="GO" id="GO:0016491">
    <property type="term" value="F:oxidoreductase activity"/>
    <property type="evidence" value="ECO:0007669"/>
    <property type="project" value="UniProtKB-KW"/>
</dbReference>
<dbReference type="PANTHER" id="PTHR43278:SF4">
    <property type="entry name" value="NAD(P)H-DEPENDENT FMN-CONTAINING OXIDOREDUCTASE YWQN-RELATED"/>
    <property type="match status" value="1"/>
</dbReference>
<dbReference type="EMBL" id="CACRUE010000015">
    <property type="protein sequence ID" value="VYT86124.1"/>
    <property type="molecule type" value="Genomic_DNA"/>
</dbReference>
<gene>
    <name evidence="4" type="primary">sgcG</name>
    <name evidence="4" type="ORF">IBLFYP30_01165</name>
</gene>
<evidence type="ECO:0000256" key="1">
    <source>
        <dbReference type="ARBA" id="ARBA00022630"/>
    </source>
</evidence>
<keyword evidence="2" id="KW-0288">FMN</keyword>
<dbReference type="Pfam" id="PF03358">
    <property type="entry name" value="FMN_red"/>
    <property type="match status" value="1"/>
</dbReference>